<name>A0A4Z0R6W8_9FIRM</name>
<dbReference type="AlphaFoldDB" id="A0A4Z0R6W8"/>
<comment type="caution">
    <text evidence="1">The sequence shown here is derived from an EMBL/GenBank/DDBJ whole genome shotgun (WGS) entry which is preliminary data.</text>
</comment>
<evidence type="ECO:0000313" key="1">
    <source>
        <dbReference type="EMBL" id="TGE38891.1"/>
    </source>
</evidence>
<dbReference type="RefSeq" id="WP_135545387.1">
    <property type="nucleotide sequence ID" value="NZ_SPQQ01000002.1"/>
</dbReference>
<keyword evidence="2" id="KW-1185">Reference proteome</keyword>
<gene>
    <name evidence="1" type="ORF">E4K67_05295</name>
</gene>
<dbReference type="OrthoDB" id="2439941at2"/>
<protein>
    <submittedName>
        <fullName evidence="1">Uncharacterized protein</fullName>
    </submittedName>
</protein>
<sequence>MKEIEKKLLGIYDLFLASGAIYIGVKMVNSNNNNMIKQLFSVSRKMRLINLQSSSDSGLP</sequence>
<reference evidence="1 2" key="1">
    <citation type="submission" date="2019-03" db="EMBL/GenBank/DDBJ databases">
        <title>Draft Genome Sequence of Desulfosporosinus fructosivorans Strain 63.6F, Isolated from Marine Sediment in the Baltic Sea.</title>
        <authorList>
            <person name="Hausmann B."/>
            <person name="Vandieken V."/>
            <person name="Pjevac P."/>
            <person name="Schreck K."/>
            <person name="Herbold C.W."/>
            <person name="Loy A."/>
        </authorList>
    </citation>
    <scope>NUCLEOTIDE SEQUENCE [LARGE SCALE GENOMIC DNA]</scope>
    <source>
        <strain evidence="1 2">63.6F</strain>
    </source>
</reference>
<evidence type="ECO:0000313" key="2">
    <source>
        <dbReference type="Proteomes" id="UP000298460"/>
    </source>
</evidence>
<dbReference type="Proteomes" id="UP000298460">
    <property type="component" value="Unassembled WGS sequence"/>
</dbReference>
<dbReference type="EMBL" id="SPQQ01000002">
    <property type="protein sequence ID" value="TGE38891.1"/>
    <property type="molecule type" value="Genomic_DNA"/>
</dbReference>
<accession>A0A4Z0R6W8</accession>
<organism evidence="1 2">
    <name type="scientific">Desulfosporosinus fructosivorans</name>
    <dbReference type="NCBI Taxonomy" id="2018669"/>
    <lineage>
        <taxon>Bacteria</taxon>
        <taxon>Bacillati</taxon>
        <taxon>Bacillota</taxon>
        <taxon>Clostridia</taxon>
        <taxon>Eubacteriales</taxon>
        <taxon>Desulfitobacteriaceae</taxon>
        <taxon>Desulfosporosinus</taxon>
    </lineage>
</organism>
<proteinExistence type="predicted"/>